<dbReference type="CDD" id="cd03692">
    <property type="entry name" value="mtIF2_IVc"/>
    <property type="match status" value="1"/>
</dbReference>
<dbReference type="HAMAP" id="MF_00100_B">
    <property type="entry name" value="IF_2_B"/>
    <property type="match status" value="1"/>
</dbReference>
<dbReference type="PANTHER" id="PTHR43381:SF5">
    <property type="entry name" value="TR-TYPE G DOMAIN-CONTAINING PROTEIN"/>
    <property type="match status" value="1"/>
</dbReference>
<comment type="similarity">
    <text evidence="2 10 11">Belongs to the TRAFAC class translation factor GTPase superfamily. Classic translation factor GTPase family. IF-2 subfamily.</text>
</comment>
<feature type="region of interest" description="G-domain" evidence="10">
    <location>
        <begin position="372"/>
        <end position="520"/>
    </location>
</feature>
<keyword evidence="6 10" id="KW-0547">Nucleotide-binding</keyword>
<dbReference type="GO" id="GO:0005737">
    <property type="term" value="C:cytoplasm"/>
    <property type="evidence" value="ECO:0007669"/>
    <property type="project" value="UniProtKB-SubCell"/>
</dbReference>
<dbReference type="InterPro" id="IPR000178">
    <property type="entry name" value="TF_IF2_bacterial-like"/>
</dbReference>
<evidence type="ECO:0000256" key="1">
    <source>
        <dbReference type="ARBA" id="ARBA00004496"/>
    </source>
</evidence>
<feature type="compositionally biased region" description="Basic and acidic residues" evidence="13">
    <location>
        <begin position="70"/>
        <end position="107"/>
    </location>
</feature>
<feature type="binding site" evidence="10">
    <location>
        <begin position="378"/>
        <end position="385"/>
    </location>
    <ligand>
        <name>GTP</name>
        <dbReference type="ChEBI" id="CHEBI:37565"/>
    </ligand>
</feature>
<dbReference type="PRINTS" id="PR00449">
    <property type="entry name" value="RASTRNSFRMNG"/>
</dbReference>
<dbReference type="SUPFAM" id="SSF52156">
    <property type="entry name" value="Initiation factor IF2/eIF5b, domain 3"/>
    <property type="match status" value="1"/>
</dbReference>
<dbReference type="InterPro" id="IPR015760">
    <property type="entry name" value="TIF_IF2"/>
</dbReference>
<dbReference type="Gene3D" id="2.40.30.10">
    <property type="entry name" value="Translation factors"/>
    <property type="match status" value="2"/>
</dbReference>
<feature type="region of interest" description="Disordered" evidence="13">
    <location>
        <begin position="150"/>
        <end position="174"/>
    </location>
</feature>
<dbReference type="FunFam" id="2.40.30.10:FF:000008">
    <property type="entry name" value="Translation initiation factor IF-2"/>
    <property type="match status" value="1"/>
</dbReference>
<dbReference type="PROSITE" id="PS01176">
    <property type="entry name" value="IF2"/>
    <property type="match status" value="1"/>
</dbReference>
<dbReference type="Pfam" id="PF04760">
    <property type="entry name" value="IF2_N"/>
    <property type="match status" value="2"/>
</dbReference>
<dbReference type="NCBIfam" id="TIGR00487">
    <property type="entry name" value="IF-2"/>
    <property type="match status" value="1"/>
</dbReference>
<gene>
    <name evidence="10 15" type="primary">infB</name>
    <name evidence="15" type="ORF">AAH949_00800</name>
</gene>
<dbReference type="FunFam" id="3.40.50.300:FF:000019">
    <property type="entry name" value="Translation initiation factor IF-2"/>
    <property type="match status" value="1"/>
</dbReference>
<dbReference type="InterPro" id="IPR053905">
    <property type="entry name" value="EF-G-like_DII"/>
</dbReference>
<dbReference type="AlphaFoldDB" id="A0AAU7E7E7"/>
<dbReference type="InterPro" id="IPR006847">
    <property type="entry name" value="IF2_N"/>
</dbReference>
<feature type="domain" description="Tr-type G" evidence="14">
    <location>
        <begin position="369"/>
        <end position="536"/>
    </location>
</feature>
<evidence type="ECO:0000256" key="2">
    <source>
        <dbReference type="ARBA" id="ARBA00007733"/>
    </source>
</evidence>
<dbReference type="GO" id="GO:0003743">
    <property type="term" value="F:translation initiation factor activity"/>
    <property type="evidence" value="ECO:0007669"/>
    <property type="project" value="UniProtKB-UniRule"/>
</dbReference>
<sequence>MAKIRIHEIAKELGYDSKEIIEKANELGLNIKTASNAVESEVAAAIYEYIQTKTIPEAFKKTQKKSSIKKAKEKDENKEKETKTTKISEEKKPSEKITADADKRVGEKPSITHSTLPEEKKIQSEESVVTPSIASATLAKRRGLVIVKKKKDELSSGSSQVAQEEPKLNQDKISLSMMFSNADENLKKKKKDKKPSLAVKKESAEKMDFLSNHEFGDIALEDEDMVVLPDFSIKEQNNAPAIKKQPSVLRQSFNNSINQFSEGGIQRRSRKKPPKKVEKKESEAITSVEIPKEIRVYEFADKIGKNTSEIISKLFMLGMMTTKNDFLDEDAIEILAAEFGIEINIVNETDEFDYVKEYDKHHKGENLVTRAPVITIMGHVDHGKTSLLDYIRNSRIASGEAGGITQHVGAYMIEKDGRKITFIDTPGHEAFTAMRARGASITDIVIIVVAADDGVKPQTKEAINHAKAAGVPIIIAVNKMDKEAANPDMVKTQLAEMEIMPVEWGGSYEFVPVSAKTGMGIEELLEIVLLQADILELKADPKHFAKASIIESSVQKGRGPVATIIVQNGTLTVGSTVVAGEAYGKIRAISNDQGKALKEIKPGECGVIIGLSEVADAGETLIAVKTDKEAREYAAKRYEYNRQKELSKSTKVSIDELGAKIKEGNLKALPVILKADVQGSLEALKASLEKLRNDEIKVNIIHSGVGGITQSDIELASASENSIVLGFNIRPTGEVKERAKDKGVEIKTYNVIYNLLDDVKALLGGMMSPIISEEQLGQAEIRQVINVPKIGQIAGCMVTEGVINRGAKIRLIREGVVVYEGNVNSLKRFKDDAKEVAKGYECGVGIEGCDDMRVGDYIESYKEVEEQASL</sequence>
<dbReference type="InterPro" id="IPR036925">
    <property type="entry name" value="TIF_IF2_dom3_sf"/>
</dbReference>
<keyword evidence="8 10" id="KW-0342">GTP-binding</keyword>
<dbReference type="GO" id="GO:0003924">
    <property type="term" value="F:GTPase activity"/>
    <property type="evidence" value="ECO:0007669"/>
    <property type="project" value="UniProtKB-UniRule"/>
</dbReference>
<evidence type="ECO:0000256" key="11">
    <source>
        <dbReference type="RuleBase" id="RU000644"/>
    </source>
</evidence>
<evidence type="ECO:0000256" key="13">
    <source>
        <dbReference type="SAM" id="MobiDB-lite"/>
    </source>
</evidence>
<feature type="region of interest" description="Disordered" evidence="13">
    <location>
        <begin position="260"/>
        <end position="283"/>
    </location>
</feature>
<evidence type="ECO:0000256" key="12">
    <source>
        <dbReference type="RuleBase" id="RU000645"/>
    </source>
</evidence>
<dbReference type="Gene3D" id="3.40.50.10050">
    <property type="entry name" value="Translation initiation factor IF- 2, domain 3"/>
    <property type="match status" value="1"/>
</dbReference>
<dbReference type="InterPro" id="IPR023115">
    <property type="entry name" value="TIF_IF2_dom3"/>
</dbReference>
<feature type="binding site" evidence="10">
    <location>
        <begin position="424"/>
        <end position="428"/>
    </location>
    <ligand>
        <name>GTP</name>
        <dbReference type="ChEBI" id="CHEBI:37565"/>
    </ligand>
</feature>
<keyword evidence="5 10" id="KW-0396">Initiation factor</keyword>
<dbReference type="Pfam" id="PF11987">
    <property type="entry name" value="IF-2"/>
    <property type="match status" value="1"/>
</dbReference>
<dbReference type="Pfam" id="PF00009">
    <property type="entry name" value="GTP_EFTU"/>
    <property type="match status" value="1"/>
</dbReference>
<dbReference type="FunFam" id="2.40.30.10:FF:000054">
    <property type="entry name" value="Translation initiation factor IF-2"/>
    <property type="match status" value="1"/>
</dbReference>
<evidence type="ECO:0000256" key="9">
    <source>
        <dbReference type="ARBA" id="ARBA00025162"/>
    </source>
</evidence>
<dbReference type="CDD" id="cd03702">
    <property type="entry name" value="IF2_mtIF2_II"/>
    <property type="match status" value="1"/>
</dbReference>
<feature type="region of interest" description="Disordered" evidence="13">
    <location>
        <begin position="60"/>
        <end position="133"/>
    </location>
</feature>
<reference evidence="15" key="1">
    <citation type="submission" date="2024-05" db="EMBL/GenBank/DDBJ databases">
        <title>Campylobacter coli isolated from environmental waters in Slovenia.</title>
        <authorList>
            <person name="Zautner A.E."/>
            <person name="Bunk B."/>
            <person name="Riedel T."/>
            <person name="Sproeer C."/>
        </authorList>
    </citation>
    <scope>NUCLEOTIDE SEQUENCE</scope>
    <source>
        <strain evidence="15">CCS1377</strain>
    </source>
</reference>
<dbReference type="SUPFAM" id="SSF50447">
    <property type="entry name" value="Translation proteins"/>
    <property type="match status" value="2"/>
</dbReference>
<evidence type="ECO:0000256" key="5">
    <source>
        <dbReference type="ARBA" id="ARBA00022540"/>
    </source>
</evidence>
<dbReference type="InterPro" id="IPR000795">
    <property type="entry name" value="T_Tr_GTP-bd_dom"/>
</dbReference>
<comment type="function">
    <text evidence="9 10 11">One of the essential components for the initiation of protein synthesis. Protects formylmethionyl-tRNA from spontaneous hydrolysis and promotes its binding to the 30S ribosomal subunits. Also involved in the hydrolysis of GTP during the formation of the 70S ribosomal complex.</text>
</comment>
<dbReference type="RefSeq" id="WP_348518685.1">
    <property type="nucleotide sequence ID" value="NZ_CP155620.1"/>
</dbReference>
<accession>A0AAU7E7E7</accession>
<dbReference type="InterPro" id="IPR004161">
    <property type="entry name" value="EFTu-like_2"/>
</dbReference>
<dbReference type="PANTHER" id="PTHR43381">
    <property type="entry name" value="TRANSLATION INITIATION FACTOR IF-2-RELATED"/>
    <property type="match status" value="1"/>
</dbReference>
<organism evidence="15">
    <name type="scientific">Campylobacter sp. CCS1377</name>
    <dbReference type="NCBI Taxonomy" id="3158229"/>
    <lineage>
        <taxon>Bacteria</taxon>
        <taxon>Pseudomonadati</taxon>
        <taxon>Campylobacterota</taxon>
        <taxon>Epsilonproteobacteria</taxon>
        <taxon>Campylobacterales</taxon>
        <taxon>Campylobacteraceae</taxon>
        <taxon>Campylobacter</taxon>
    </lineage>
</organism>
<evidence type="ECO:0000259" key="14">
    <source>
        <dbReference type="PROSITE" id="PS51722"/>
    </source>
</evidence>
<keyword evidence="7 10" id="KW-0648">Protein biosynthesis</keyword>
<protein>
    <recommendedName>
        <fullName evidence="3 10">Translation initiation factor IF-2</fullName>
    </recommendedName>
</protein>
<keyword evidence="4 10" id="KW-0963">Cytoplasm</keyword>
<evidence type="ECO:0000256" key="8">
    <source>
        <dbReference type="ARBA" id="ARBA00023134"/>
    </source>
</evidence>
<dbReference type="Pfam" id="PF22042">
    <property type="entry name" value="EF-G_D2"/>
    <property type="match status" value="1"/>
</dbReference>
<dbReference type="Gene3D" id="3.40.50.300">
    <property type="entry name" value="P-loop containing nucleotide triphosphate hydrolases"/>
    <property type="match status" value="1"/>
</dbReference>
<evidence type="ECO:0000313" key="15">
    <source>
        <dbReference type="EMBL" id="XBJ29409.1"/>
    </source>
</evidence>
<name>A0AAU7E7E7_9BACT</name>
<dbReference type="PROSITE" id="PS51722">
    <property type="entry name" value="G_TR_2"/>
    <property type="match status" value="1"/>
</dbReference>
<dbReference type="NCBIfam" id="TIGR00231">
    <property type="entry name" value="small_GTP"/>
    <property type="match status" value="1"/>
</dbReference>
<dbReference type="FunFam" id="3.40.50.10050:FF:000001">
    <property type="entry name" value="Translation initiation factor IF-2"/>
    <property type="match status" value="1"/>
</dbReference>
<dbReference type="InterPro" id="IPR005225">
    <property type="entry name" value="Small_GTP-bd"/>
</dbReference>
<dbReference type="SUPFAM" id="SSF52540">
    <property type="entry name" value="P-loop containing nucleoside triphosphate hydrolases"/>
    <property type="match status" value="1"/>
</dbReference>
<feature type="binding site" evidence="10">
    <location>
        <begin position="478"/>
        <end position="481"/>
    </location>
    <ligand>
        <name>GTP</name>
        <dbReference type="ChEBI" id="CHEBI:37565"/>
    </ligand>
</feature>
<dbReference type="InterPro" id="IPR009000">
    <property type="entry name" value="Transl_B-barrel_sf"/>
</dbReference>
<dbReference type="InterPro" id="IPR044145">
    <property type="entry name" value="IF2_II"/>
</dbReference>
<evidence type="ECO:0000256" key="4">
    <source>
        <dbReference type="ARBA" id="ARBA00022490"/>
    </source>
</evidence>
<proteinExistence type="inferred from homology"/>
<dbReference type="Gene3D" id="1.10.10.2480">
    <property type="match status" value="1"/>
</dbReference>
<evidence type="ECO:0000256" key="10">
    <source>
        <dbReference type="HAMAP-Rule" id="MF_00100"/>
    </source>
</evidence>
<dbReference type="CDD" id="cd01887">
    <property type="entry name" value="IF2_eIF5B"/>
    <property type="match status" value="1"/>
</dbReference>
<dbReference type="EMBL" id="CP155620">
    <property type="protein sequence ID" value="XBJ29409.1"/>
    <property type="molecule type" value="Genomic_DNA"/>
</dbReference>
<dbReference type="GO" id="GO:0005525">
    <property type="term" value="F:GTP binding"/>
    <property type="evidence" value="ECO:0007669"/>
    <property type="project" value="UniProtKB-KW"/>
</dbReference>
<evidence type="ECO:0000256" key="7">
    <source>
        <dbReference type="ARBA" id="ARBA00022917"/>
    </source>
</evidence>
<evidence type="ECO:0000256" key="6">
    <source>
        <dbReference type="ARBA" id="ARBA00022741"/>
    </source>
</evidence>
<evidence type="ECO:0000256" key="3">
    <source>
        <dbReference type="ARBA" id="ARBA00020675"/>
    </source>
</evidence>
<dbReference type="Pfam" id="PF03144">
    <property type="entry name" value="GTP_EFTU_D2"/>
    <property type="match status" value="1"/>
</dbReference>
<dbReference type="InterPro" id="IPR027417">
    <property type="entry name" value="P-loop_NTPase"/>
</dbReference>
<comment type="subcellular location">
    <subcellularLocation>
        <location evidence="1 10 12">Cytoplasm</location>
    </subcellularLocation>
</comment>